<sequence length="263" mass="28014">MPGLKGFVDRDRRVLRMAGHDARAVLQGVVSNDVARLAPGRAVYAALLTPQGKYLFDFFVVDDGEAVLIDVAADRADALAQRLKMYCLRRDARVEGDAGLAVALVWGDGTPPAGAVTDPRLPALGWRLYAPKPDLAGIAPATAGDYLALRVAHQVPATGIELIPDDTYILEAGFDRLNGVDFRKGCYVGQEVTARMKHKTELKKRLVPVRVEGEAAPGTPITAGGKPAGTLFSLHDGRGLAHLRLDRAGGEMAAGEARVIFEG</sequence>
<dbReference type="Pfam" id="PF25455">
    <property type="entry name" value="Beta-barrel_CAF17_C"/>
    <property type="match status" value="1"/>
</dbReference>
<dbReference type="PANTHER" id="PTHR22602">
    <property type="entry name" value="TRANSFERASE CAF17, MITOCHONDRIAL-RELATED"/>
    <property type="match status" value="1"/>
</dbReference>
<evidence type="ECO:0000256" key="1">
    <source>
        <dbReference type="ARBA" id="ARBA00022946"/>
    </source>
</evidence>
<name>A0A8J7SH68_9RHOB</name>
<proteinExistence type="predicted"/>
<evidence type="ECO:0000313" key="4">
    <source>
        <dbReference type="Proteomes" id="UP000655420"/>
    </source>
</evidence>
<feature type="domain" description="CAF17 C-terminal" evidence="2">
    <location>
        <begin position="203"/>
        <end position="259"/>
    </location>
</feature>
<dbReference type="Gene3D" id="3.30.1360.120">
    <property type="entry name" value="Probable tRNA modification gtpase trme, domain 1"/>
    <property type="match status" value="2"/>
</dbReference>
<protein>
    <submittedName>
        <fullName evidence="3">Folate-binding protein YgfZ</fullName>
    </submittedName>
</protein>
<accession>A0A8J7SH68</accession>
<evidence type="ECO:0000313" key="3">
    <source>
        <dbReference type="EMBL" id="MBK0400572.1"/>
    </source>
</evidence>
<organism evidence="3 4">
    <name type="scientific">Thermohalobaculum xanthum</name>
    <dbReference type="NCBI Taxonomy" id="2753746"/>
    <lineage>
        <taxon>Bacteria</taxon>
        <taxon>Pseudomonadati</taxon>
        <taxon>Pseudomonadota</taxon>
        <taxon>Alphaproteobacteria</taxon>
        <taxon>Rhodobacterales</taxon>
        <taxon>Paracoccaceae</taxon>
        <taxon>Thermohalobaculum</taxon>
    </lineage>
</organism>
<dbReference type="InterPro" id="IPR027266">
    <property type="entry name" value="TrmE/GcvT-like"/>
</dbReference>
<gene>
    <name evidence="3" type="ORF">H0I76_15340</name>
</gene>
<keyword evidence="1" id="KW-0809">Transit peptide</keyword>
<dbReference type="GO" id="GO:0016226">
    <property type="term" value="P:iron-sulfur cluster assembly"/>
    <property type="evidence" value="ECO:0007669"/>
    <property type="project" value="TreeGrafter"/>
</dbReference>
<comment type="caution">
    <text evidence="3">The sequence shown here is derived from an EMBL/GenBank/DDBJ whole genome shotgun (WGS) entry which is preliminary data.</text>
</comment>
<dbReference type="InterPro" id="IPR017703">
    <property type="entry name" value="YgfZ/GCV_T_CS"/>
</dbReference>
<dbReference type="AlphaFoldDB" id="A0A8J7SH68"/>
<reference evidence="3" key="1">
    <citation type="submission" date="2020-12" db="EMBL/GenBank/DDBJ databases">
        <title>Bacterial taxonomy.</title>
        <authorList>
            <person name="Pan X."/>
        </authorList>
    </citation>
    <scope>NUCLEOTIDE SEQUENCE</scope>
    <source>
        <strain evidence="3">M0105</strain>
    </source>
</reference>
<dbReference type="RefSeq" id="WP_200611550.1">
    <property type="nucleotide sequence ID" value="NZ_JAEHHL010000009.1"/>
</dbReference>
<dbReference type="NCBIfam" id="TIGR03317">
    <property type="entry name" value="ygfZ_signature"/>
    <property type="match status" value="1"/>
</dbReference>
<dbReference type="InterPro" id="IPR057460">
    <property type="entry name" value="CAF17_C"/>
</dbReference>
<evidence type="ECO:0000259" key="2">
    <source>
        <dbReference type="Pfam" id="PF25455"/>
    </source>
</evidence>
<dbReference type="PANTHER" id="PTHR22602:SF0">
    <property type="entry name" value="TRANSFERASE CAF17, MITOCHONDRIAL-RELATED"/>
    <property type="match status" value="1"/>
</dbReference>
<dbReference type="SUPFAM" id="SSF103025">
    <property type="entry name" value="Folate-binding domain"/>
    <property type="match status" value="1"/>
</dbReference>
<dbReference type="EMBL" id="JAEHHL010000009">
    <property type="protein sequence ID" value="MBK0400572.1"/>
    <property type="molecule type" value="Genomic_DNA"/>
</dbReference>
<dbReference type="InterPro" id="IPR045179">
    <property type="entry name" value="YgfZ/GcvT"/>
</dbReference>
<keyword evidence="4" id="KW-1185">Reference proteome</keyword>
<dbReference type="Proteomes" id="UP000655420">
    <property type="component" value="Unassembled WGS sequence"/>
</dbReference>